<comment type="caution">
    <text evidence="7">The sequence shown here is derived from an EMBL/GenBank/DDBJ whole genome shotgun (WGS) entry which is preliminary data.</text>
</comment>
<dbReference type="GO" id="GO:0016301">
    <property type="term" value="F:kinase activity"/>
    <property type="evidence" value="ECO:0007669"/>
    <property type="project" value="UniProtKB-KW"/>
</dbReference>
<dbReference type="AlphaFoldDB" id="A0AAV9D9Z7"/>
<reference evidence="7" key="2">
    <citation type="submission" date="2023-06" db="EMBL/GenBank/DDBJ databases">
        <authorList>
            <person name="Ma L."/>
            <person name="Liu K.-W."/>
            <person name="Li Z."/>
            <person name="Hsiao Y.-Y."/>
            <person name="Qi Y."/>
            <person name="Fu T."/>
            <person name="Tang G."/>
            <person name="Zhang D."/>
            <person name="Sun W.-H."/>
            <person name="Liu D.-K."/>
            <person name="Li Y."/>
            <person name="Chen G.-Z."/>
            <person name="Liu X.-D."/>
            <person name="Liao X.-Y."/>
            <person name="Jiang Y.-T."/>
            <person name="Yu X."/>
            <person name="Hao Y."/>
            <person name="Huang J."/>
            <person name="Zhao X.-W."/>
            <person name="Ke S."/>
            <person name="Chen Y.-Y."/>
            <person name="Wu W.-L."/>
            <person name="Hsu J.-L."/>
            <person name="Lin Y.-F."/>
            <person name="Huang M.-D."/>
            <person name="Li C.-Y."/>
            <person name="Huang L."/>
            <person name="Wang Z.-W."/>
            <person name="Zhao X."/>
            <person name="Zhong W.-Y."/>
            <person name="Peng D.-H."/>
            <person name="Ahmad S."/>
            <person name="Lan S."/>
            <person name="Zhang J.-S."/>
            <person name="Tsai W.-C."/>
            <person name="Van De Peer Y."/>
            <person name="Liu Z.-J."/>
        </authorList>
    </citation>
    <scope>NUCLEOTIDE SEQUENCE</scope>
    <source>
        <strain evidence="7">CP</strain>
        <tissue evidence="7">Leaves</tissue>
    </source>
</reference>
<sequence>MKEAVALVRVVLLFCLSDYEYSLWGLPEGSAERLKAKHEAHLRNALRLQELCFRNGGIYIKLGQHIGQLEYVVPQEYVHTMRASMLNRCPVSSYDQVCQVFKKELGKLPDEVFMEFDPVPLASASLAQVHAARTHDGRKVAVKVQHTHMTDTALADYATVESIVNFLHWCFPSFDYRWLVDEIHDSLPKELDFLIEAKNSEKCLDNFRRFSPRIADYIYAPKVYWNLSTSKLLTMEFMEGAGITDVNAIRRLGIQPTDVAKLVSLAFAEMTFRHGFVHCDPHAANLMVRPMPSSKWSLFGKRKPQLILLDHGLYKELDYQTRTNYAALWKALIFADVKAIKENSVKLGAGEDLYALFAGILTMRPWNRVSDPSVNHLALEGNDSDRLELQMYASQYFSQISELLRRLPRVILLMLKTNDCVRAVNHCLIDPTGAGDSFLGGLVTGMVHGFSVAGAALLGNFFGSLTVAQIGVPKFNPSMLQETGSISLEELCFQITMKVARYELNKRKETQHNHSFNCTDSPVASTNLDLPALATLMGEHFGLIGSRMGLLRRAAWRLAAFATVAGGGAAAASVATSDDPATTLKICTTVPLRLVRDSFTVASIAFDYEYSLWGLPEGSAERLKAKHEAHLRNALRLQELCFRNGGIYIKLGQHIGQLEYVVPQEYVHTMRASMLNRCPVSSYDQVCQVFKKELGKLPDEVFMEFDPVPLASASLAQVHAARTHDGRKVAVKVQHTHMTDTALADYATVESIVNFLHWCFPSFDYRWLVDEIHDSLPKELDFLIEAKNSEKCLDNFRRFSPRIADYIYAPKVYWNLSTSKLLTMEFMEGAGITDVNAIRRLGIQPTDVAKLVSLAFAEMTFRHGFVHCDPHAANLMVRPMPSSKWSLFGKRKPQLILLDHGLYKELDYQTRTNYAALWKALIFADVKAIKENSVKLGAGEDLYALFAGILTMRPWNRVSDPSVNHLALEGNDSDRLELQMYASQYFSQISELLRRLPRVILLMLKTNDCVRAVNHCLGTSLETFLIIGRVSSEAVIETKWLQKKSLLPKISIWLEEISLEARLFFMQIALWFLQLRKFLTY</sequence>
<dbReference type="InterPro" id="IPR011009">
    <property type="entry name" value="Kinase-like_dom_sf"/>
</dbReference>
<evidence type="ECO:0000256" key="4">
    <source>
        <dbReference type="SAM" id="SignalP"/>
    </source>
</evidence>
<evidence type="ECO:0000313" key="7">
    <source>
        <dbReference type="EMBL" id="KAK1298063.1"/>
    </source>
</evidence>
<dbReference type="PANTHER" id="PTHR43173:SF19">
    <property type="entry name" value="AARF DOMAIN-CONTAINING PROTEIN KINASE 1"/>
    <property type="match status" value="1"/>
</dbReference>
<dbReference type="GO" id="GO:0055088">
    <property type="term" value="P:lipid homeostasis"/>
    <property type="evidence" value="ECO:0007669"/>
    <property type="project" value="TreeGrafter"/>
</dbReference>
<dbReference type="Gene3D" id="3.40.1190.20">
    <property type="match status" value="1"/>
</dbReference>
<dbReference type="InterPro" id="IPR004147">
    <property type="entry name" value="ABC1_dom"/>
</dbReference>
<dbReference type="PROSITE" id="PS00584">
    <property type="entry name" value="PFKB_KINASES_2"/>
    <property type="match status" value="1"/>
</dbReference>
<dbReference type="Pfam" id="PF03109">
    <property type="entry name" value="ABC1"/>
    <property type="match status" value="2"/>
</dbReference>
<protein>
    <submittedName>
        <fullName evidence="7">ABC1 protein</fullName>
    </submittedName>
</protein>
<feature type="domain" description="ABC1 atypical kinase-like" evidence="6">
    <location>
        <begin position="85"/>
        <end position="343"/>
    </location>
</feature>
<dbReference type="CDD" id="cd13969">
    <property type="entry name" value="ADCK1-like"/>
    <property type="match status" value="2"/>
</dbReference>
<organism evidence="7 8">
    <name type="scientific">Acorus calamus</name>
    <name type="common">Sweet flag</name>
    <dbReference type="NCBI Taxonomy" id="4465"/>
    <lineage>
        <taxon>Eukaryota</taxon>
        <taxon>Viridiplantae</taxon>
        <taxon>Streptophyta</taxon>
        <taxon>Embryophyta</taxon>
        <taxon>Tracheophyta</taxon>
        <taxon>Spermatophyta</taxon>
        <taxon>Magnoliopsida</taxon>
        <taxon>Liliopsida</taxon>
        <taxon>Acoraceae</taxon>
        <taxon>Acorus</taxon>
    </lineage>
</organism>
<keyword evidence="2" id="KW-0808">Transferase</keyword>
<name>A0AAV9D9Z7_ACOCL</name>
<evidence type="ECO:0000256" key="1">
    <source>
        <dbReference type="ARBA" id="ARBA00009670"/>
    </source>
</evidence>
<keyword evidence="8" id="KW-1185">Reference proteome</keyword>
<keyword evidence="4" id="KW-0732">Signal</keyword>
<proteinExistence type="inferred from homology"/>
<dbReference type="GO" id="GO:0007005">
    <property type="term" value="P:mitochondrion organization"/>
    <property type="evidence" value="ECO:0007669"/>
    <property type="project" value="TreeGrafter"/>
</dbReference>
<feature type="domain" description="ABC1 atypical kinase-like" evidence="6">
    <location>
        <begin position="674"/>
        <end position="932"/>
    </location>
</feature>
<dbReference type="InterPro" id="IPR011611">
    <property type="entry name" value="PfkB_dom"/>
</dbReference>
<dbReference type="InterPro" id="IPR051130">
    <property type="entry name" value="Mito_struct-func_regulator"/>
</dbReference>
<comment type="similarity">
    <text evidence="1">Belongs to the protein kinase superfamily. ADCK protein kinase family.</text>
</comment>
<dbReference type="PANTHER" id="PTHR43173">
    <property type="entry name" value="ABC1 FAMILY PROTEIN"/>
    <property type="match status" value="1"/>
</dbReference>
<dbReference type="SUPFAM" id="SSF53613">
    <property type="entry name" value="Ribokinase-like"/>
    <property type="match status" value="1"/>
</dbReference>
<evidence type="ECO:0000259" key="6">
    <source>
        <dbReference type="Pfam" id="PF03109"/>
    </source>
</evidence>
<evidence type="ECO:0000259" key="5">
    <source>
        <dbReference type="Pfam" id="PF00294"/>
    </source>
</evidence>
<dbReference type="InterPro" id="IPR045307">
    <property type="entry name" value="ADCK1_dom"/>
</dbReference>
<evidence type="ECO:0000256" key="3">
    <source>
        <dbReference type="ARBA" id="ARBA00022777"/>
    </source>
</evidence>
<dbReference type="InterPro" id="IPR029056">
    <property type="entry name" value="Ribokinase-like"/>
</dbReference>
<dbReference type="Proteomes" id="UP001180020">
    <property type="component" value="Unassembled WGS sequence"/>
</dbReference>
<dbReference type="Pfam" id="PF00294">
    <property type="entry name" value="PfkB"/>
    <property type="match status" value="1"/>
</dbReference>
<dbReference type="GO" id="GO:0005743">
    <property type="term" value="C:mitochondrial inner membrane"/>
    <property type="evidence" value="ECO:0007669"/>
    <property type="project" value="TreeGrafter"/>
</dbReference>
<dbReference type="EMBL" id="JAUJYO010000014">
    <property type="protein sequence ID" value="KAK1298063.1"/>
    <property type="molecule type" value="Genomic_DNA"/>
</dbReference>
<reference evidence="7" key="1">
    <citation type="journal article" date="2023" name="Nat. Commun.">
        <title>Diploid and tetraploid genomes of Acorus and the evolution of monocots.</title>
        <authorList>
            <person name="Ma L."/>
            <person name="Liu K.W."/>
            <person name="Li Z."/>
            <person name="Hsiao Y.Y."/>
            <person name="Qi Y."/>
            <person name="Fu T."/>
            <person name="Tang G.D."/>
            <person name="Zhang D."/>
            <person name="Sun W.H."/>
            <person name="Liu D.K."/>
            <person name="Li Y."/>
            <person name="Chen G.Z."/>
            <person name="Liu X.D."/>
            <person name="Liao X.Y."/>
            <person name="Jiang Y.T."/>
            <person name="Yu X."/>
            <person name="Hao Y."/>
            <person name="Huang J."/>
            <person name="Zhao X.W."/>
            <person name="Ke S."/>
            <person name="Chen Y.Y."/>
            <person name="Wu W.L."/>
            <person name="Hsu J.L."/>
            <person name="Lin Y.F."/>
            <person name="Huang M.D."/>
            <person name="Li C.Y."/>
            <person name="Huang L."/>
            <person name="Wang Z.W."/>
            <person name="Zhao X."/>
            <person name="Zhong W.Y."/>
            <person name="Peng D.H."/>
            <person name="Ahmad S."/>
            <person name="Lan S."/>
            <person name="Zhang J.S."/>
            <person name="Tsai W.C."/>
            <person name="Van de Peer Y."/>
            <person name="Liu Z.J."/>
        </authorList>
    </citation>
    <scope>NUCLEOTIDE SEQUENCE</scope>
    <source>
        <strain evidence="7">CP</strain>
    </source>
</reference>
<dbReference type="InterPro" id="IPR002173">
    <property type="entry name" value="Carboh/pur_kinase_PfkB_CS"/>
</dbReference>
<keyword evidence="3" id="KW-0418">Kinase</keyword>
<gene>
    <name evidence="7" type="ORF">QJS10_CPB14g00902</name>
</gene>
<feature type="chain" id="PRO_5043563953" evidence="4">
    <location>
        <begin position="23"/>
        <end position="1081"/>
    </location>
</feature>
<evidence type="ECO:0000313" key="8">
    <source>
        <dbReference type="Proteomes" id="UP001180020"/>
    </source>
</evidence>
<feature type="signal peptide" evidence="4">
    <location>
        <begin position="1"/>
        <end position="22"/>
    </location>
</feature>
<accession>A0AAV9D9Z7</accession>
<dbReference type="SUPFAM" id="SSF56112">
    <property type="entry name" value="Protein kinase-like (PK-like)"/>
    <property type="match status" value="2"/>
</dbReference>
<feature type="domain" description="Carbohydrate kinase PfkB" evidence="5">
    <location>
        <begin position="426"/>
        <end position="472"/>
    </location>
</feature>
<evidence type="ECO:0000256" key="2">
    <source>
        <dbReference type="ARBA" id="ARBA00022679"/>
    </source>
</evidence>